<dbReference type="SUPFAM" id="SSF52540">
    <property type="entry name" value="P-loop containing nucleoside triphosphate hydrolases"/>
    <property type="match status" value="1"/>
</dbReference>
<keyword evidence="2" id="KW-1185">Reference proteome</keyword>
<gene>
    <name evidence="1" type="ORF">Q9L58_001644</name>
</gene>
<accession>A0ABR3GTB5</accession>
<proteinExistence type="predicted"/>
<dbReference type="Proteomes" id="UP001447188">
    <property type="component" value="Unassembled WGS sequence"/>
</dbReference>
<reference evidence="1 2" key="1">
    <citation type="submission" date="2024-02" db="EMBL/GenBank/DDBJ databases">
        <title>Discinaceae phylogenomics.</title>
        <authorList>
            <person name="Dirks A.C."/>
            <person name="James T.Y."/>
        </authorList>
    </citation>
    <scope>NUCLEOTIDE SEQUENCE [LARGE SCALE GENOMIC DNA]</scope>
    <source>
        <strain evidence="1 2">ACD0624</strain>
    </source>
</reference>
<dbReference type="InterPro" id="IPR027417">
    <property type="entry name" value="P-loop_NTPase"/>
</dbReference>
<evidence type="ECO:0000313" key="1">
    <source>
        <dbReference type="EMBL" id="KAL0639185.1"/>
    </source>
</evidence>
<comment type="caution">
    <text evidence="1">The sequence shown here is derived from an EMBL/GenBank/DDBJ whole genome shotgun (WGS) entry which is preliminary data.</text>
</comment>
<organism evidence="1 2">
    <name type="scientific">Discina gigas</name>
    <dbReference type="NCBI Taxonomy" id="1032678"/>
    <lineage>
        <taxon>Eukaryota</taxon>
        <taxon>Fungi</taxon>
        <taxon>Dikarya</taxon>
        <taxon>Ascomycota</taxon>
        <taxon>Pezizomycotina</taxon>
        <taxon>Pezizomycetes</taxon>
        <taxon>Pezizales</taxon>
        <taxon>Discinaceae</taxon>
        <taxon>Discina</taxon>
    </lineage>
</organism>
<sequence>MTHIQHPAKDHRRIDRLFCGETEHSKQVKRHEEDRMARWFIVNEPTPNNKDDSHQIANSELAWTDRFEQVCGHSKAQQFPCLVSFIGKTGVGKSTLIGAMVTLSEKAQTVDVQTLDVPVTRIDNLEHATKPTSVGVNLYKDIETNESLNPIFFADCEGFGAGAAAAGASEVLGAASSDDPRSRRIKITSSLYSGNEPHSRSEVVSTLYARFLYAFSDVVCFVSNDMQSFAAEIERLLLFIAKGYGATINQTPAKTLICIFNQTPRHWAKMLIPEELKKIALIEMGDVWTNSPVLAEIRSTEWASGIDSTEEFLKKYFREIHFCCVPRKDNVSREVLAEQYALLRRQIEYGSLFAENERKGTWASYNVEDLSSLFEMAFEHFATQSSPFDFASAARKYDETPVNMEDHILCLLRQIYLKDDPKLISDFPTVVASALQTFS</sequence>
<dbReference type="Gene3D" id="3.40.50.300">
    <property type="entry name" value="P-loop containing nucleotide triphosphate hydrolases"/>
    <property type="match status" value="1"/>
</dbReference>
<evidence type="ECO:0000313" key="2">
    <source>
        <dbReference type="Proteomes" id="UP001447188"/>
    </source>
</evidence>
<name>A0ABR3GTB5_9PEZI</name>
<dbReference type="EMBL" id="JBBBZM010000013">
    <property type="protein sequence ID" value="KAL0639185.1"/>
    <property type="molecule type" value="Genomic_DNA"/>
</dbReference>
<protein>
    <submittedName>
        <fullName evidence="1">Uncharacterized protein</fullName>
    </submittedName>
</protein>